<protein>
    <recommendedName>
        <fullName evidence="2">Helix-turn-helix domain-containing protein</fullName>
    </recommendedName>
</protein>
<reference evidence="1" key="1">
    <citation type="journal article" date="2014" name="Front. Microbiol.">
        <title>High frequency of phylogenetically diverse reductive dehalogenase-homologous genes in deep subseafloor sedimentary metagenomes.</title>
        <authorList>
            <person name="Kawai M."/>
            <person name="Futagami T."/>
            <person name="Toyoda A."/>
            <person name="Takaki Y."/>
            <person name="Nishi S."/>
            <person name="Hori S."/>
            <person name="Arai W."/>
            <person name="Tsubouchi T."/>
            <person name="Morono Y."/>
            <person name="Uchiyama I."/>
            <person name="Ito T."/>
            <person name="Fujiyama A."/>
            <person name="Inagaki F."/>
            <person name="Takami H."/>
        </authorList>
    </citation>
    <scope>NUCLEOTIDE SEQUENCE</scope>
    <source>
        <strain evidence="1">Expedition CK06-06</strain>
    </source>
</reference>
<sequence length="140" mass="15355">MVREAKVQEMPKGALKIEYAPEVDIVTIYLKDPETPLSHSSETEPGVILNYAADGSLSSVEILDASKLYSPGQLAACSVDEFIDLKKASQLAGIAPVTLRTQAEKGRLWAIRLGGQWVTTRERLQHYLDSRAKNVKATAE</sequence>
<dbReference type="InterPro" id="IPR019270">
    <property type="entry name" value="DUF2283"/>
</dbReference>
<name>X1RWH8_9ZZZZ</name>
<accession>X1RWH8</accession>
<evidence type="ECO:0000313" key="1">
    <source>
        <dbReference type="EMBL" id="GAI59869.1"/>
    </source>
</evidence>
<proteinExistence type="predicted"/>
<gene>
    <name evidence="1" type="ORF">S12H4_04586</name>
</gene>
<dbReference type="AlphaFoldDB" id="X1RWH8"/>
<dbReference type="Pfam" id="PF10049">
    <property type="entry name" value="DUF2283"/>
    <property type="match status" value="1"/>
</dbReference>
<comment type="caution">
    <text evidence="1">The sequence shown here is derived from an EMBL/GenBank/DDBJ whole genome shotgun (WGS) entry which is preliminary data.</text>
</comment>
<dbReference type="EMBL" id="BARW01001434">
    <property type="protein sequence ID" value="GAI59869.1"/>
    <property type="molecule type" value="Genomic_DNA"/>
</dbReference>
<organism evidence="1">
    <name type="scientific">marine sediment metagenome</name>
    <dbReference type="NCBI Taxonomy" id="412755"/>
    <lineage>
        <taxon>unclassified sequences</taxon>
        <taxon>metagenomes</taxon>
        <taxon>ecological metagenomes</taxon>
    </lineage>
</organism>
<evidence type="ECO:0008006" key="2">
    <source>
        <dbReference type="Google" id="ProtNLM"/>
    </source>
</evidence>